<comment type="caution">
    <text evidence="2">The sequence shown here is derived from an EMBL/GenBank/DDBJ whole genome shotgun (WGS) entry which is preliminary data.</text>
</comment>
<gene>
    <name evidence="2" type="ORF">GCM10022246_12970</name>
</gene>
<dbReference type="PANTHER" id="PTHR43037:SF1">
    <property type="entry name" value="BLL1128 PROTEIN"/>
    <property type="match status" value="1"/>
</dbReference>
<organism evidence="2 3">
    <name type="scientific">Pedobacter ginsengiterrae</name>
    <dbReference type="NCBI Taxonomy" id="871696"/>
    <lineage>
        <taxon>Bacteria</taxon>
        <taxon>Pseudomonadati</taxon>
        <taxon>Bacteroidota</taxon>
        <taxon>Sphingobacteriia</taxon>
        <taxon>Sphingobacteriales</taxon>
        <taxon>Sphingobacteriaceae</taxon>
        <taxon>Pedobacter</taxon>
    </lineage>
</organism>
<dbReference type="Gene3D" id="1.25.40.10">
    <property type="entry name" value="Tetratricopeptide repeat domain"/>
    <property type="match status" value="1"/>
</dbReference>
<dbReference type="SUPFAM" id="SSF53474">
    <property type="entry name" value="alpha/beta-Hydrolases"/>
    <property type="match status" value="1"/>
</dbReference>
<dbReference type="InterPro" id="IPR050955">
    <property type="entry name" value="Plant_Biomass_Hydrol_Est"/>
</dbReference>
<dbReference type="EMBL" id="BAABAK010000005">
    <property type="protein sequence ID" value="GAA3961152.1"/>
    <property type="molecule type" value="Genomic_DNA"/>
</dbReference>
<dbReference type="InterPro" id="IPR029058">
    <property type="entry name" value="AB_hydrolase_fold"/>
</dbReference>
<protein>
    <recommendedName>
        <fullName evidence="4">Esterase</fullName>
    </recommendedName>
</protein>
<dbReference type="SUPFAM" id="SSF48452">
    <property type="entry name" value="TPR-like"/>
    <property type="match status" value="1"/>
</dbReference>
<evidence type="ECO:0008006" key="4">
    <source>
        <dbReference type="Google" id="ProtNLM"/>
    </source>
</evidence>
<name>A0ABP7P8U3_9SPHI</name>
<dbReference type="RefSeq" id="WP_344765919.1">
    <property type="nucleotide sequence ID" value="NZ_BAABAK010000005.1"/>
</dbReference>
<reference evidence="3" key="1">
    <citation type="journal article" date="2019" name="Int. J. Syst. Evol. Microbiol.">
        <title>The Global Catalogue of Microorganisms (GCM) 10K type strain sequencing project: providing services to taxonomists for standard genome sequencing and annotation.</title>
        <authorList>
            <consortium name="The Broad Institute Genomics Platform"/>
            <consortium name="The Broad Institute Genome Sequencing Center for Infectious Disease"/>
            <person name="Wu L."/>
            <person name="Ma J."/>
        </authorList>
    </citation>
    <scope>NUCLEOTIDE SEQUENCE [LARGE SCALE GENOMIC DNA]</scope>
    <source>
        <strain evidence="3">JCM 17338</strain>
    </source>
</reference>
<sequence length="558" mass="65053">MKPYLILVLFVCSITKINAQSYNKLADSALHLMWEAKDTTDYRNSLNVYEKAFKLYPNSIDKTGLYKAAVISAELKELDKSFEFLEKLLSINSDLNTTWSSLTSRYSTSEYKNLLVDKRWTLIAGKAQSMKDIFFKKLKDNQFEFETGRFKTLTFPKAKTGAEVYQMIKSFNDFKSKKQRNYSIKFKVTDSLSTSYFVSLPANYNPKKSYAIMFFLHGAVQINTLAEYQNESILGDWNRFYTKYAALNQVIMVYPKGSKKYNWMAPDDGFFMIPEMLKEIKQSINIDDDKVFITGHSNGATGSFSYLMKQQNPFAGFYGFNTQSKIRTGGTFIKNVLNRSYFNVSTNADYYYPPDANDSLNVIMTDLKADYQDHRYIGWPHWFPQFDESEPVYPMIFRDLAGRKRNAFQPTIYWECDDVKYGKADWIQINQLDTVTKRSDWHRNINFDILKLVNYDQKNDKITATDTLLKAFNFPRKSGAIKGNYKNNLFNIETSDVKSLSIFISPEMVDVNKPVVVFVNGVKKIERKPIYNKELIINNFEKTYDRKVVWIDKFDIQL</sequence>
<accession>A0ABP7P8U3</accession>
<evidence type="ECO:0000313" key="2">
    <source>
        <dbReference type="EMBL" id="GAA3961152.1"/>
    </source>
</evidence>
<evidence type="ECO:0000313" key="3">
    <source>
        <dbReference type="Proteomes" id="UP001501081"/>
    </source>
</evidence>
<keyword evidence="3" id="KW-1185">Reference proteome</keyword>
<evidence type="ECO:0000256" key="1">
    <source>
        <dbReference type="ARBA" id="ARBA00022729"/>
    </source>
</evidence>
<dbReference type="InterPro" id="IPR011990">
    <property type="entry name" value="TPR-like_helical_dom_sf"/>
</dbReference>
<dbReference type="PANTHER" id="PTHR43037">
    <property type="entry name" value="UNNAMED PRODUCT-RELATED"/>
    <property type="match status" value="1"/>
</dbReference>
<dbReference type="Proteomes" id="UP001501081">
    <property type="component" value="Unassembled WGS sequence"/>
</dbReference>
<dbReference type="Gene3D" id="3.40.50.1820">
    <property type="entry name" value="alpha/beta hydrolase"/>
    <property type="match status" value="1"/>
</dbReference>
<proteinExistence type="predicted"/>
<keyword evidence="1" id="KW-0732">Signal</keyword>